<keyword evidence="1" id="KW-1133">Transmembrane helix</keyword>
<proteinExistence type="predicted"/>
<protein>
    <submittedName>
        <fullName evidence="3">Uncharacterized protein</fullName>
    </submittedName>
</protein>
<keyword evidence="1" id="KW-0472">Membrane</keyword>
<dbReference type="EMBL" id="MCOG01000009">
    <property type="protein sequence ID" value="ORY82214.1"/>
    <property type="molecule type" value="Genomic_DNA"/>
</dbReference>
<keyword evidence="4" id="KW-1185">Reference proteome</keyword>
<sequence>MKIIILYITLIISYIAMIKSTPLEGEFVGYFKYTNYTMKDIEKIEVIKCKTNDDCPEYSNGCTIYNHWDGKNDIEYRLCEMTFMCHSNKNCIFLNNASTYYINVKGMEYGIAFVNNSTLKEEEEHFKKEEKVILHSCSKKMYQNNLCETDVCKTSDNCYSNLCVHDTCIANPSNPSYICRLDWVEEDKKPELQCKKANGEKCINDDDCDQVNVCDGDHEVCTSPLISKHHRDRKFPDYLFFFSIAILVVIILAVITLVSLFVMSCAYIAFDELKNILYNIGDDYRQVEDVYY</sequence>
<feature type="chain" id="PRO_5012192339" evidence="2">
    <location>
        <begin position="21"/>
        <end position="292"/>
    </location>
</feature>
<feature type="signal peptide" evidence="2">
    <location>
        <begin position="1"/>
        <end position="20"/>
    </location>
</feature>
<accession>A0A1Y2FFN6</accession>
<gene>
    <name evidence="3" type="ORF">LY90DRAFT_664075</name>
</gene>
<name>A0A1Y2FFN6_9FUNG</name>
<reference evidence="3 4" key="1">
    <citation type="submission" date="2016-08" db="EMBL/GenBank/DDBJ databases">
        <title>A Parts List for Fungal Cellulosomes Revealed by Comparative Genomics.</title>
        <authorList>
            <consortium name="DOE Joint Genome Institute"/>
            <person name="Haitjema C.H."/>
            <person name="Gilmore S.P."/>
            <person name="Henske J.K."/>
            <person name="Solomon K.V."/>
            <person name="De Groot R."/>
            <person name="Kuo A."/>
            <person name="Mondo S.J."/>
            <person name="Salamov A.A."/>
            <person name="Labutti K."/>
            <person name="Zhao Z."/>
            <person name="Chiniquy J."/>
            <person name="Barry K."/>
            <person name="Brewer H.M."/>
            <person name="Purvine S.O."/>
            <person name="Wright A.T."/>
            <person name="Boxma B."/>
            <person name="Van Alen T."/>
            <person name="Hackstein J.H."/>
            <person name="Baker S.E."/>
            <person name="Grigoriev I.V."/>
            <person name="O'Malley M.A."/>
        </authorList>
    </citation>
    <scope>NUCLEOTIDE SEQUENCE [LARGE SCALE GENOMIC DNA]</scope>
    <source>
        <strain evidence="3 4">G1</strain>
    </source>
</reference>
<keyword evidence="2" id="KW-0732">Signal</keyword>
<evidence type="ECO:0000313" key="3">
    <source>
        <dbReference type="EMBL" id="ORY82214.1"/>
    </source>
</evidence>
<feature type="transmembrane region" description="Helical" evidence="1">
    <location>
        <begin position="238"/>
        <end position="270"/>
    </location>
</feature>
<comment type="caution">
    <text evidence="3">The sequence shown here is derived from an EMBL/GenBank/DDBJ whole genome shotgun (WGS) entry which is preliminary data.</text>
</comment>
<dbReference type="OrthoDB" id="2137398at2759"/>
<dbReference type="AlphaFoldDB" id="A0A1Y2FFN6"/>
<evidence type="ECO:0000256" key="2">
    <source>
        <dbReference type="SAM" id="SignalP"/>
    </source>
</evidence>
<evidence type="ECO:0000256" key="1">
    <source>
        <dbReference type="SAM" id="Phobius"/>
    </source>
</evidence>
<keyword evidence="1" id="KW-0812">Transmembrane</keyword>
<evidence type="ECO:0000313" key="4">
    <source>
        <dbReference type="Proteomes" id="UP000193920"/>
    </source>
</evidence>
<organism evidence="3 4">
    <name type="scientific">Neocallimastix californiae</name>
    <dbReference type="NCBI Taxonomy" id="1754190"/>
    <lineage>
        <taxon>Eukaryota</taxon>
        <taxon>Fungi</taxon>
        <taxon>Fungi incertae sedis</taxon>
        <taxon>Chytridiomycota</taxon>
        <taxon>Chytridiomycota incertae sedis</taxon>
        <taxon>Neocallimastigomycetes</taxon>
        <taxon>Neocallimastigales</taxon>
        <taxon>Neocallimastigaceae</taxon>
        <taxon>Neocallimastix</taxon>
    </lineage>
</organism>
<dbReference type="Proteomes" id="UP000193920">
    <property type="component" value="Unassembled WGS sequence"/>
</dbReference>